<keyword evidence="9" id="KW-1185">Reference proteome</keyword>
<evidence type="ECO:0000256" key="4">
    <source>
        <dbReference type="ARBA" id="ARBA00022692"/>
    </source>
</evidence>
<evidence type="ECO:0000313" key="8">
    <source>
        <dbReference type="EMBL" id="MEK8046649.1"/>
    </source>
</evidence>
<evidence type="ECO:0000256" key="7">
    <source>
        <dbReference type="SAM" id="Phobius"/>
    </source>
</evidence>
<evidence type="ECO:0000256" key="6">
    <source>
        <dbReference type="ARBA" id="ARBA00023136"/>
    </source>
</evidence>
<reference evidence="8 9" key="1">
    <citation type="submission" date="2024-04" db="EMBL/GenBank/DDBJ databases">
        <title>Novel species of the genus Ideonella isolated from streams.</title>
        <authorList>
            <person name="Lu H."/>
        </authorList>
    </citation>
    <scope>NUCLEOTIDE SEQUENCE [LARGE SCALE GENOMIC DNA]</scope>
    <source>
        <strain evidence="8 9">LYT19W</strain>
    </source>
</reference>
<evidence type="ECO:0000256" key="1">
    <source>
        <dbReference type="ARBA" id="ARBA00004651"/>
    </source>
</evidence>
<evidence type="ECO:0000256" key="3">
    <source>
        <dbReference type="ARBA" id="ARBA00022475"/>
    </source>
</evidence>
<evidence type="ECO:0000313" key="9">
    <source>
        <dbReference type="Proteomes" id="UP001379945"/>
    </source>
</evidence>
<feature type="transmembrane region" description="Helical" evidence="7">
    <location>
        <begin position="82"/>
        <end position="106"/>
    </location>
</feature>
<feature type="transmembrane region" description="Helical" evidence="7">
    <location>
        <begin position="6"/>
        <end position="30"/>
    </location>
</feature>
<dbReference type="Pfam" id="PF07690">
    <property type="entry name" value="MFS_1"/>
    <property type="match status" value="1"/>
</dbReference>
<dbReference type="SUPFAM" id="SSF103473">
    <property type="entry name" value="MFS general substrate transporter"/>
    <property type="match status" value="1"/>
</dbReference>
<gene>
    <name evidence="8" type="primary">lplT</name>
    <name evidence="8" type="ORF">AACH00_09845</name>
</gene>
<keyword evidence="6 7" id="KW-0472">Membrane</keyword>
<evidence type="ECO:0000256" key="2">
    <source>
        <dbReference type="ARBA" id="ARBA00022448"/>
    </source>
</evidence>
<name>A0ABU9C444_9BURK</name>
<keyword evidence="5 7" id="KW-1133">Transmembrane helix</keyword>
<dbReference type="RefSeq" id="WP_341398945.1">
    <property type="nucleotide sequence ID" value="NZ_JBBUTI010000006.1"/>
</dbReference>
<dbReference type="PANTHER" id="PTHR43266">
    <property type="entry name" value="MACROLIDE-EFFLUX PROTEIN"/>
    <property type="match status" value="1"/>
</dbReference>
<organism evidence="8 9">
    <name type="scientific">Ideonella margarita</name>
    <dbReference type="NCBI Taxonomy" id="2984191"/>
    <lineage>
        <taxon>Bacteria</taxon>
        <taxon>Pseudomonadati</taxon>
        <taxon>Pseudomonadota</taxon>
        <taxon>Betaproteobacteria</taxon>
        <taxon>Burkholderiales</taxon>
        <taxon>Sphaerotilaceae</taxon>
        <taxon>Ideonella</taxon>
    </lineage>
</organism>
<keyword evidence="3" id="KW-1003">Cell membrane</keyword>
<feature type="transmembrane region" description="Helical" evidence="7">
    <location>
        <begin position="349"/>
        <end position="366"/>
    </location>
</feature>
<dbReference type="Gene3D" id="1.20.1250.20">
    <property type="entry name" value="MFS general substrate transporter like domains"/>
    <property type="match status" value="1"/>
</dbReference>
<accession>A0ABU9C444</accession>
<feature type="transmembrane region" description="Helical" evidence="7">
    <location>
        <begin position="283"/>
        <end position="300"/>
    </location>
</feature>
<feature type="transmembrane region" description="Helical" evidence="7">
    <location>
        <begin position="127"/>
        <end position="148"/>
    </location>
</feature>
<dbReference type="NCBIfam" id="NF008397">
    <property type="entry name" value="PRK11195.1"/>
    <property type="match status" value="1"/>
</dbReference>
<dbReference type="PANTHER" id="PTHR43266:SF2">
    <property type="entry name" value="MAJOR FACILITATOR SUPERFAMILY (MFS) PROFILE DOMAIN-CONTAINING PROTEIN"/>
    <property type="match status" value="1"/>
</dbReference>
<sequence>MPVGFHRIILAQFLSALADNALLIVAIALLHSQGEPAWWVPMLKLAFNLFFVVLAPFTGVLADAWPKGRIMGWMNGIKLLAVLGMLMQVHPVLAYAVAGLGAAAYAPAKYGLITELVPAPQLVAANAWIELSVVGAALLGVTLGGALISPLMTTWMAPWPVLQVALLLVAAIYLAAAWVQFKVPDTGWRHTPATVRPQQLVADFWQAHRQLWRDAQGGVSLAVTTLFWGIGAVLQLAVLRWAGEVLQWRLDQAAVMQAVVALGVLAGAGVAGRWVPLARARRVLPLGMLLGLLTCGVAQLTEPWLAVPALVLLGAVGGLLVVPMNALLQHRGQQLFSAGRSIAVQGFNENLSVLLMLAAYAGVLRFEVPMPALMTGMGLLVALAMGWVWRWRAATPLSRPPACQP</sequence>
<feature type="transmembrane region" description="Helical" evidence="7">
    <location>
        <begin position="372"/>
        <end position="389"/>
    </location>
</feature>
<dbReference type="InterPro" id="IPR036259">
    <property type="entry name" value="MFS_trans_sf"/>
</dbReference>
<keyword evidence="2" id="KW-0813">Transport</keyword>
<feature type="transmembrane region" description="Helical" evidence="7">
    <location>
        <begin position="219"/>
        <end position="242"/>
    </location>
</feature>
<feature type="transmembrane region" description="Helical" evidence="7">
    <location>
        <begin position="42"/>
        <end position="62"/>
    </location>
</feature>
<protein>
    <submittedName>
        <fullName evidence="8">Lysophospholipid transporter LplT</fullName>
    </submittedName>
</protein>
<evidence type="ECO:0000256" key="5">
    <source>
        <dbReference type="ARBA" id="ARBA00022989"/>
    </source>
</evidence>
<proteinExistence type="predicted"/>
<dbReference type="EMBL" id="JBBUTI010000006">
    <property type="protein sequence ID" value="MEK8046649.1"/>
    <property type="molecule type" value="Genomic_DNA"/>
</dbReference>
<comment type="subcellular location">
    <subcellularLocation>
        <location evidence="1">Cell membrane</location>
        <topology evidence="1">Multi-pass membrane protein</topology>
    </subcellularLocation>
</comment>
<feature type="transmembrane region" description="Helical" evidence="7">
    <location>
        <begin position="160"/>
        <end position="179"/>
    </location>
</feature>
<dbReference type="InterPro" id="IPR011701">
    <property type="entry name" value="MFS"/>
</dbReference>
<dbReference type="CDD" id="cd06173">
    <property type="entry name" value="MFS_MefA_like"/>
    <property type="match status" value="1"/>
</dbReference>
<feature type="transmembrane region" description="Helical" evidence="7">
    <location>
        <begin position="254"/>
        <end position="271"/>
    </location>
</feature>
<feature type="transmembrane region" description="Helical" evidence="7">
    <location>
        <begin position="306"/>
        <end position="328"/>
    </location>
</feature>
<keyword evidence="4 7" id="KW-0812">Transmembrane</keyword>
<comment type="caution">
    <text evidence="8">The sequence shown here is derived from an EMBL/GenBank/DDBJ whole genome shotgun (WGS) entry which is preliminary data.</text>
</comment>
<dbReference type="Proteomes" id="UP001379945">
    <property type="component" value="Unassembled WGS sequence"/>
</dbReference>